<keyword evidence="8 13" id="KW-0269">Exonuclease</keyword>
<evidence type="ECO:0000256" key="4">
    <source>
        <dbReference type="ARBA" id="ARBA00020049"/>
    </source>
</evidence>
<dbReference type="Pfam" id="PF01930">
    <property type="entry name" value="Cas_Cas4"/>
    <property type="match status" value="1"/>
</dbReference>
<keyword evidence="9 13" id="KW-0408">Iron</keyword>
<evidence type="ECO:0000256" key="2">
    <source>
        <dbReference type="ARBA" id="ARBA00009189"/>
    </source>
</evidence>
<dbReference type="InterPro" id="IPR051827">
    <property type="entry name" value="Cas4_exonuclease"/>
</dbReference>
<evidence type="ECO:0000256" key="9">
    <source>
        <dbReference type="ARBA" id="ARBA00023004"/>
    </source>
</evidence>
<dbReference type="EMBL" id="JACHHG010000001">
    <property type="protein sequence ID" value="MBB6096615.1"/>
    <property type="molecule type" value="Genomic_DNA"/>
</dbReference>
<keyword evidence="6 13" id="KW-0479">Metal-binding</keyword>
<evidence type="ECO:0000259" key="14">
    <source>
        <dbReference type="Pfam" id="PF01930"/>
    </source>
</evidence>
<dbReference type="GO" id="GO:0051607">
    <property type="term" value="P:defense response to virus"/>
    <property type="evidence" value="ECO:0007669"/>
    <property type="project" value="UniProtKB-KW"/>
</dbReference>
<keyword evidence="5 13" id="KW-0540">Nuclease</keyword>
<name>A0A841HXU5_9DEIO</name>
<evidence type="ECO:0000256" key="10">
    <source>
        <dbReference type="ARBA" id="ARBA00023014"/>
    </source>
</evidence>
<dbReference type="InterPro" id="IPR011604">
    <property type="entry name" value="PDDEXK-like_dom_sf"/>
</dbReference>
<dbReference type="PANTHER" id="PTHR36531">
    <property type="entry name" value="CRISPR-ASSOCIATED EXONUCLEASE CAS4"/>
    <property type="match status" value="1"/>
</dbReference>
<dbReference type="NCBIfam" id="TIGR00372">
    <property type="entry name" value="cas4"/>
    <property type="match status" value="1"/>
</dbReference>
<dbReference type="GO" id="GO:0051536">
    <property type="term" value="F:iron-sulfur cluster binding"/>
    <property type="evidence" value="ECO:0007669"/>
    <property type="project" value="UniProtKB-KW"/>
</dbReference>
<comment type="caution">
    <text evidence="15">The sequence shown here is derived from an EMBL/GenBank/DDBJ whole genome shotgun (WGS) entry which is preliminary data.</text>
</comment>
<dbReference type="InterPro" id="IPR022765">
    <property type="entry name" value="Dna2/Cas4_DUF83"/>
</dbReference>
<accession>A0A841HXU5</accession>
<proteinExistence type="inferred from homology"/>
<evidence type="ECO:0000256" key="5">
    <source>
        <dbReference type="ARBA" id="ARBA00022722"/>
    </source>
</evidence>
<evidence type="ECO:0000256" key="7">
    <source>
        <dbReference type="ARBA" id="ARBA00022801"/>
    </source>
</evidence>
<comment type="function">
    <text evidence="13">CRISPR (clustered regularly interspaced short palindromic repeat) is an adaptive immune system that provides protection against mobile genetic elements (viruses, transposable elements and conjugative plasmids). CRISPR clusters contain sequences complementary to antecedent mobile elements and target invading nucleic acids. CRISPR clusters are transcribed and processed into CRISPR RNA (crRNA).</text>
</comment>
<reference evidence="15 16" key="1">
    <citation type="submission" date="2020-08" db="EMBL/GenBank/DDBJ databases">
        <title>Genomic Encyclopedia of Type Strains, Phase IV (KMG-IV): sequencing the most valuable type-strain genomes for metagenomic binning, comparative biology and taxonomic classification.</title>
        <authorList>
            <person name="Goeker M."/>
        </authorList>
    </citation>
    <scope>NUCLEOTIDE SEQUENCE [LARGE SCALE GENOMIC DNA]</scope>
    <source>
        <strain evidence="15 16">DSM 21458</strain>
    </source>
</reference>
<keyword evidence="7 13" id="KW-0378">Hydrolase</keyword>
<dbReference type="Gene3D" id="3.90.320.10">
    <property type="match status" value="1"/>
</dbReference>
<evidence type="ECO:0000313" key="15">
    <source>
        <dbReference type="EMBL" id="MBB6096615.1"/>
    </source>
</evidence>
<dbReference type="InterPro" id="IPR013343">
    <property type="entry name" value="CRISPR-assoc_prot_Cas4"/>
</dbReference>
<evidence type="ECO:0000256" key="3">
    <source>
        <dbReference type="ARBA" id="ARBA00012768"/>
    </source>
</evidence>
<comment type="similarity">
    <text evidence="2 13">Belongs to the CRISPR-associated exonuclease Cas4 family.</text>
</comment>
<dbReference type="EC" id="3.1.12.1" evidence="3 13"/>
<dbReference type="RefSeq" id="WP_221276815.1">
    <property type="nucleotide sequence ID" value="NZ_JACHHG010000001.1"/>
</dbReference>
<comment type="cofactor">
    <cofactor evidence="13">
        <name>Mg(2+)</name>
        <dbReference type="ChEBI" id="CHEBI:18420"/>
    </cofactor>
    <cofactor evidence="13">
        <name>Mn(2+)</name>
        <dbReference type="ChEBI" id="CHEBI:29035"/>
    </cofactor>
    <text evidence="13">Mg(2+) or Mn(2+) required for ssDNA cleavage activity.</text>
</comment>
<keyword evidence="11 13" id="KW-0051">Antiviral defense</keyword>
<evidence type="ECO:0000313" key="16">
    <source>
        <dbReference type="Proteomes" id="UP000569951"/>
    </source>
</evidence>
<feature type="domain" description="DUF83" evidence="14">
    <location>
        <begin position="3"/>
        <end position="177"/>
    </location>
</feature>
<evidence type="ECO:0000256" key="8">
    <source>
        <dbReference type="ARBA" id="ARBA00022839"/>
    </source>
</evidence>
<keyword evidence="16" id="KW-1185">Reference proteome</keyword>
<evidence type="ECO:0000256" key="11">
    <source>
        <dbReference type="ARBA" id="ARBA00023118"/>
    </source>
</evidence>
<dbReference type="PANTHER" id="PTHR36531:SF6">
    <property type="entry name" value="DNA REPLICATION ATP-DEPENDENT HELICASE_NUCLEASE DNA2"/>
    <property type="match status" value="1"/>
</dbReference>
<dbReference type="AlphaFoldDB" id="A0A841HXU5"/>
<dbReference type="GO" id="GO:0046872">
    <property type="term" value="F:metal ion binding"/>
    <property type="evidence" value="ECO:0007669"/>
    <property type="project" value="UniProtKB-KW"/>
</dbReference>
<dbReference type="GO" id="GO:0004527">
    <property type="term" value="F:exonuclease activity"/>
    <property type="evidence" value="ECO:0007669"/>
    <property type="project" value="UniProtKB-KW"/>
</dbReference>
<dbReference type="Proteomes" id="UP000569951">
    <property type="component" value="Unassembled WGS sequence"/>
</dbReference>
<evidence type="ECO:0000256" key="1">
    <source>
        <dbReference type="ARBA" id="ARBA00001966"/>
    </source>
</evidence>
<comment type="cofactor">
    <cofactor evidence="13">
        <name>iron-sulfur cluster</name>
        <dbReference type="ChEBI" id="CHEBI:30408"/>
    </cofactor>
</comment>
<keyword evidence="10 13" id="KW-0411">Iron-sulfur</keyword>
<protein>
    <recommendedName>
        <fullName evidence="4 13">CRISPR-associated exonuclease Cas4</fullName>
        <ecNumber evidence="3 13">3.1.12.1</ecNumber>
    </recommendedName>
</protein>
<evidence type="ECO:0000256" key="12">
    <source>
        <dbReference type="ARBA" id="ARBA00023211"/>
    </source>
</evidence>
<sequence length="198" mass="22219">MISALQHYVYCPRRCALIHLEQTFTDNIHTVRGQLAHARVDTRDAETREGLRTERALALYSDTLGLVGRADVVEFQPDGTPYPVEHKLGAQAAPHADEVQLCAQALCLEEMLGFPVPCGAIYHVRTRRRREVIFTAELRAHVRHTVAAVRQLLAQTDLPAPHYDARCRACSLIDVCQPQVLERLQSATDSLYALEDEP</sequence>
<evidence type="ECO:0000256" key="6">
    <source>
        <dbReference type="ARBA" id="ARBA00022723"/>
    </source>
</evidence>
<gene>
    <name evidence="15" type="ORF">HNR42_000027</name>
</gene>
<organism evidence="15 16">
    <name type="scientific">Deinobacterium chartae</name>
    <dbReference type="NCBI Taxonomy" id="521158"/>
    <lineage>
        <taxon>Bacteria</taxon>
        <taxon>Thermotogati</taxon>
        <taxon>Deinococcota</taxon>
        <taxon>Deinococci</taxon>
        <taxon>Deinococcales</taxon>
        <taxon>Deinococcaceae</taxon>
        <taxon>Deinobacterium</taxon>
    </lineage>
</organism>
<comment type="cofactor">
    <cofactor evidence="1">
        <name>[4Fe-4S] cluster</name>
        <dbReference type="ChEBI" id="CHEBI:49883"/>
    </cofactor>
</comment>
<keyword evidence="12 13" id="KW-0464">Manganese</keyword>
<evidence type="ECO:0000256" key="13">
    <source>
        <dbReference type="RuleBase" id="RU365022"/>
    </source>
</evidence>